<evidence type="ECO:0000313" key="2">
    <source>
        <dbReference type="EMBL" id="KAL0635390.1"/>
    </source>
</evidence>
<feature type="region of interest" description="Disordered" evidence="1">
    <location>
        <begin position="241"/>
        <end position="265"/>
    </location>
</feature>
<organism evidence="2 3">
    <name type="scientific">Discina gigas</name>
    <dbReference type="NCBI Taxonomy" id="1032678"/>
    <lineage>
        <taxon>Eukaryota</taxon>
        <taxon>Fungi</taxon>
        <taxon>Dikarya</taxon>
        <taxon>Ascomycota</taxon>
        <taxon>Pezizomycotina</taxon>
        <taxon>Pezizomycetes</taxon>
        <taxon>Pezizales</taxon>
        <taxon>Discinaceae</taxon>
        <taxon>Discina</taxon>
    </lineage>
</organism>
<sequence length="758" mass="83807">MLKSRGLDRATRDSLSSGYLSDQSPDDLSLLLRFNSLLSSACLPNLTNILDVTPSLLIALYESIPPYQRVPYIDVSAPGFGARLRCMKLLVGSIAGGRYGLLTNETREKLEGLNLRRFCEKDVGAVRDVIEIMVQVGERGQAAVAGSETPRQCKNSEPVRTPRLKPRTGRIAGNDLERTPSPRKRAPVLVLPVAAKTDDGESLADEKDSGWDGSVLSQAGRDGNPQDDLLKVIALDMGGSKPRRIVRKGRSSPAPSTSSSSCLSISPDFLEDLSARVNAIVDRHPAPPPYSEEDQQEDNDEEDIFDTPRQTVHRNDLTPKATPVKRLFAQRIQRRDAHSDRFGDELLSSHESDAKKSSRGSMSRVRDVTTELMKGGSSRGQVVKEGGANIEEHKSECTWVTEDQSGTESRRSYTSLKKDLLSATPKKPFTPTRAIRWDADGAAYVPLPLSRPTSPVSGTYSKRRGNGLPSKSPLPFPPSLLRTMHWATSLPTPPLSPKTQKVPKILSQSTPSINSPNTPSQVHRSRKLVAATPLSPIVSKRRSPGKRDGIEGSPVVLRKVSGRSDLIVEVDDRREWESIQSPRRVSRQSQFSRSTQDDRDQMPLSFATTLVSPEPDELVSSKFSLDIYGNDRGSTTEPDSDSDDRTTLYSVSTVSWGDDDPFTAALRVKRQIAFQKLREVERGFSSEIERKRMSGPDISVADRLRWRAAAEEETADEETDSDGGFTDVEEELRALEEIGRKESIRQGMLLQRLMERET</sequence>
<feature type="compositionally biased region" description="Low complexity" evidence="1">
    <location>
        <begin position="507"/>
        <end position="521"/>
    </location>
</feature>
<feature type="region of interest" description="Disordered" evidence="1">
    <location>
        <begin position="143"/>
        <end position="228"/>
    </location>
</feature>
<feature type="region of interest" description="Disordered" evidence="1">
    <location>
        <begin position="579"/>
        <end position="601"/>
    </location>
</feature>
<keyword evidence="3" id="KW-1185">Reference proteome</keyword>
<feature type="region of interest" description="Disordered" evidence="1">
    <location>
        <begin position="1"/>
        <end position="23"/>
    </location>
</feature>
<feature type="region of interest" description="Disordered" evidence="1">
    <location>
        <begin position="627"/>
        <end position="646"/>
    </location>
</feature>
<proteinExistence type="predicted"/>
<feature type="compositionally biased region" description="Acidic residues" evidence="1">
    <location>
        <begin position="291"/>
        <end position="305"/>
    </location>
</feature>
<feature type="compositionally biased region" description="Low complexity" evidence="1">
    <location>
        <begin position="580"/>
        <end position="594"/>
    </location>
</feature>
<comment type="caution">
    <text evidence="2">The sequence shown here is derived from an EMBL/GenBank/DDBJ whole genome shotgun (WGS) entry which is preliminary data.</text>
</comment>
<protein>
    <submittedName>
        <fullName evidence="2">Uncharacterized protein</fullName>
    </submittedName>
</protein>
<name>A0ABR3GHK8_9PEZI</name>
<feature type="region of interest" description="Disordered" evidence="1">
    <location>
        <begin position="453"/>
        <end position="474"/>
    </location>
</feature>
<dbReference type="EMBL" id="JBBBZM010000071">
    <property type="protein sequence ID" value="KAL0635390.1"/>
    <property type="molecule type" value="Genomic_DNA"/>
</dbReference>
<feature type="compositionally biased region" description="Basic residues" evidence="1">
    <location>
        <begin position="241"/>
        <end position="250"/>
    </location>
</feature>
<feature type="compositionally biased region" description="Basic and acidic residues" evidence="1">
    <location>
        <begin position="333"/>
        <end position="356"/>
    </location>
</feature>
<accession>A0ABR3GHK8</accession>
<feature type="compositionally biased region" description="Low complexity" evidence="1">
    <location>
        <begin position="251"/>
        <end position="265"/>
    </location>
</feature>
<feature type="compositionally biased region" description="Basic and acidic residues" evidence="1">
    <location>
        <begin position="1"/>
        <end position="12"/>
    </location>
</feature>
<feature type="region of interest" description="Disordered" evidence="1">
    <location>
        <begin position="490"/>
        <end position="554"/>
    </location>
</feature>
<reference evidence="2 3" key="1">
    <citation type="submission" date="2024-02" db="EMBL/GenBank/DDBJ databases">
        <title>Discinaceae phylogenomics.</title>
        <authorList>
            <person name="Dirks A.C."/>
            <person name="James T.Y."/>
        </authorList>
    </citation>
    <scope>NUCLEOTIDE SEQUENCE [LARGE SCALE GENOMIC DNA]</scope>
    <source>
        <strain evidence="2 3">ACD0624</strain>
    </source>
</reference>
<feature type="region of interest" description="Disordered" evidence="1">
    <location>
        <begin position="282"/>
        <end position="412"/>
    </location>
</feature>
<evidence type="ECO:0000256" key="1">
    <source>
        <dbReference type="SAM" id="MobiDB-lite"/>
    </source>
</evidence>
<dbReference type="Proteomes" id="UP001447188">
    <property type="component" value="Unassembled WGS sequence"/>
</dbReference>
<feature type="compositionally biased region" description="Basic and acidic residues" evidence="1">
    <location>
        <begin position="196"/>
        <end position="210"/>
    </location>
</feature>
<evidence type="ECO:0000313" key="3">
    <source>
        <dbReference type="Proteomes" id="UP001447188"/>
    </source>
</evidence>
<gene>
    <name evidence="2" type="ORF">Q9L58_005688</name>
</gene>